<proteinExistence type="inferred from homology"/>
<feature type="domain" description="Malic enzyme N-terminal" evidence="11">
    <location>
        <begin position="85"/>
        <end position="265"/>
    </location>
</feature>
<evidence type="ECO:0000259" key="11">
    <source>
        <dbReference type="SMART" id="SM01274"/>
    </source>
</evidence>
<dbReference type="RefSeq" id="WP_185691044.1">
    <property type="nucleotide sequence ID" value="NZ_JACHVA010000009.1"/>
</dbReference>
<feature type="binding site" evidence="7">
    <location>
        <position position="467"/>
    </location>
    <ligand>
        <name>(S)-malate</name>
        <dbReference type="ChEBI" id="CHEBI:15589"/>
    </ligand>
</feature>
<gene>
    <name evidence="12" type="ORF">H5P30_00680</name>
</gene>
<dbReference type="AlphaFoldDB" id="A0A7X1E2B8"/>
<evidence type="ECO:0000313" key="12">
    <source>
        <dbReference type="EMBL" id="MBC2600290.1"/>
    </source>
</evidence>
<dbReference type="NCBIfam" id="NF010052">
    <property type="entry name" value="PRK13529.1"/>
    <property type="match status" value="1"/>
</dbReference>
<dbReference type="Pfam" id="PF03949">
    <property type="entry name" value="Malic_M"/>
    <property type="match status" value="1"/>
</dbReference>
<feature type="binding site" evidence="8">
    <location>
        <position position="250"/>
    </location>
    <ligand>
        <name>a divalent metal cation</name>
        <dbReference type="ChEBI" id="CHEBI:60240"/>
    </ligand>
</feature>
<dbReference type="Pfam" id="PF00390">
    <property type="entry name" value="malic"/>
    <property type="match status" value="1"/>
</dbReference>
<evidence type="ECO:0000256" key="3">
    <source>
        <dbReference type="ARBA" id="ARBA00022723"/>
    </source>
</evidence>
<dbReference type="Gene3D" id="3.40.50.720">
    <property type="entry name" value="NAD(P)-binding Rossmann-like Domain"/>
    <property type="match status" value="1"/>
</dbReference>
<dbReference type="GO" id="GO:0005829">
    <property type="term" value="C:cytosol"/>
    <property type="evidence" value="ECO:0007669"/>
    <property type="project" value="TreeGrafter"/>
</dbReference>
<evidence type="ECO:0000259" key="10">
    <source>
        <dbReference type="SMART" id="SM00919"/>
    </source>
</evidence>
<evidence type="ECO:0000256" key="9">
    <source>
        <dbReference type="RuleBase" id="RU003427"/>
    </source>
</evidence>
<evidence type="ECO:0000313" key="13">
    <source>
        <dbReference type="Proteomes" id="UP000525652"/>
    </source>
</evidence>
<evidence type="ECO:0000256" key="2">
    <source>
        <dbReference type="ARBA" id="ARBA00008785"/>
    </source>
</evidence>
<sequence length="568" mass="62778">MYTEVKDAEGRITAIQTDEPARDILDNPLINKGTAFNAEERKALGLYGHLPTRVESMQSQVQRVYRQFQSKNCPIEKNIFLNTLHDSNTTLFYKFCSQHVDEVLPIVYTPTVGDAVEAYSTDFRRPSGVYLSYNNREYMDEVLSSFTTRQIDFIIVTDGEAVLGIGDWGVGGMDISIGKLMVYIICAGINPARVLPIQLDVGTNNPKLLDDPLYLGSQHKRVDGEEYDAYIEQFVKCVEKNFPNVYLHWEDFGRGHARSILEKYRPQLCTFNDDMQGTGIVATANVIAAIEATKTQFRDHRVVMFGAGTAGCGIMDQILDAFVDSGMSREEALERFYIIDRNGLIVDDMEDLPDFQKKFARNRGELADWEVSDTANITLTEVVANSGATILIGCSTVKGAFTNEILRQMGKNTRFPVIMPLSNPTANSEAEPKDVIEQTEGRAIMAAGSPFDPVEYQGKTYQISQGNNAFIFPGLGLGAIAVKATAVSDGMIRAASQTLSSFSPLHDSPDNPVLPPIHDAPKVSKAVAIAVGQQAVKEGLSSMKAEVDDVEKLVELAQWQPNYIPVRR</sequence>
<dbReference type="SMART" id="SM01274">
    <property type="entry name" value="malic"/>
    <property type="match status" value="1"/>
</dbReference>
<dbReference type="GO" id="GO:0046872">
    <property type="term" value="F:metal ion binding"/>
    <property type="evidence" value="ECO:0007669"/>
    <property type="project" value="UniProtKB-KW"/>
</dbReference>
<dbReference type="InterPro" id="IPR012302">
    <property type="entry name" value="Malic_NAD-bd"/>
</dbReference>
<feature type="binding site" evidence="7">
    <location>
        <position position="423"/>
    </location>
    <ligand>
        <name>(S)-malate</name>
        <dbReference type="ChEBI" id="CHEBI:15589"/>
    </ligand>
</feature>
<dbReference type="InterPro" id="IPR037062">
    <property type="entry name" value="Malic_N_dom_sf"/>
</dbReference>
<dbReference type="GO" id="GO:0006108">
    <property type="term" value="P:malate metabolic process"/>
    <property type="evidence" value="ECO:0007669"/>
    <property type="project" value="TreeGrafter"/>
</dbReference>
<dbReference type="PRINTS" id="PR00072">
    <property type="entry name" value="MALOXRDTASE"/>
</dbReference>
<feature type="binding site" evidence="8">
    <location>
        <position position="251"/>
    </location>
    <ligand>
        <name>a divalent metal cation</name>
        <dbReference type="ChEBI" id="CHEBI:60240"/>
    </ligand>
</feature>
<dbReference type="SUPFAM" id="SSF51735">
    <property type="entry name" value="NAD(P)-binding Rossmann-fold domains"/>
    <property type="match status" value="1"/>
</dbReference>
<comment type="similarity">
    <text evidence="2 9">Belongs to the malic enzymes family.</text>
</comment>
<dbReference type="InterPro" id="IPR001891">
    <property type="entry name" value="Malic_OxRdtase"/>
</dbReference>
<dbReference type="GO" id="GO:0004470">
    <property type="term" value="F:malic enzyme activity"/>
    <property type="evidence" value="ECO:0007669"/>
    <property type="project" value="InterPro"/>
</dbReference>
<feature type="domain" description="Malic enzyme NAD-binding" evidence="10">
    <location>
        <begin position="275"/>
        <end position="536"/>
    </location>
</feature>
<name>A0A7X1E2B8_9BACT</name>
<dbReference type="InterPro" id="IPR036291">
    <property type="entry name" value="NAD(P)-bd_dom_sf"/>
</dbReference>
<keyword evidence="4" id="KW-0560">Oxidoreductase</keyword>
<feature type="active site" description="Proton donor" evidence="6">
    <location>
        <position position="108"/>
    </location>
</feature>
<dbReference type="InterPro" id="IPR046346">
    <property type="entry name" value="Aminoacid_DH-like_N_sf"/>
</dbReference>
<dbReference type="Gene3D" id="3.40.50.10380">
    <property type="entry name" value="Malic enzyme, N-terminal domain"/>
    <property type="match status" value="1"/>
</dbReference>
<dbReference type="EMBL" id="JACHVA010000009">
    <property type="protein sequence ID" value="MBC2600290.1"/>
    <property type="molecule type" value="Genomic_DNA"/>
</dbReference>
<protein>
    <submittedName>
        <fullName evidence="12">NAD-dependent malic enzyme</fullName>
    </submittedName>
</protein>
<keyword evidence="13" id="KW-1185">Reference proteome</keyword>
<dbReference type="CDD" id="cd05312">
    <property type="entry name" value="NAD_bind_1_malic_enz"/>
    <property type="match status" value="1"/>
</dbReference>
<reference evidence="12 13" key="1">
    <citation type="submission" date="2020-07" db="EMBL/GenBank/DDBJ databases">
        <authorList>
            <person name="Feng X."/>
        </authorList>
    </citation>
    <scope>NUCLEOTIDE SEQUENCE [LARGE SCALE GENOMIC DNA]</scope>
    <source>
        <strain evidence="12 13">JCM14086</strain>
    </source>
</reference>
<dbReference type="FunFam" id="3.40.50.10380:FF:000001">
    <property type="entry name" value="NAD-dependent malic enzyme"/>
    <property type="match status" value="1"/>
</dbReference>
<comment type="caution">
    <text evidence="12">The sequence shown here is derived from an EMBL/GenBank/DDBJ whole genome shotgun (WGS) entry which is preliminary data.</text>
</comment>
<evidence type="ECO:0000256" key="1">
    <source>
        <dbReference type="ARBA" id="ARBA00001936"/>
    </source>
</evidence>
<feature type="binding site" evidence="8">
    <location>
        <position position="274"/>
    </location>
    <ligand>
        <name>a divalent metal cation</name>
        <dbReference type="ChEBI" id="CHEBI:60240"/>
    </ligand>
</feature>
<organism evidence="12 13">
    <name type="scientific">Puniceicoccus vermicola</name>
    <dbReference type="NCBI Taxonomy" id="388746"/>
    <lineage>
        <taxon>Bacteria</taxon>
        <taxon>Pseudomonadati</taxon>
        <taxon>Verrucomicrobiota</taxon>
        <taxon>Opitutia</taxon>
        <taxon>Puniceicoccales</taxon>
        <taxon>Puniceicoccaceae</taxon>
        <taxon>Puniceicoccus</taxon>
    </lineage>
</organism>
<evidence type="ECO:0000256" key="6">
    <source>
        <dbReference type="PIRSR" id="PIRSR000106-1"/>
    </source>
</evidence>
<keyword evidence="3 8" id="KW-0479">Metal-binding</keyword>
<dbReference type="InterPro" id="IPR012301">
    <property type="entry name" value="Malic_N_dom"/>
</dbReference>
<evidence type="ECO:0000256" key="8">
    <source>
        <dbReference type="PIRSR" id="PIRSR000106-3"/>
    </source>
</evidence>
<dbReference type="PIRSF" id="PIRSF000106">
    <property type="entry name" value="ME"/>
    <property type="match status" value="1"/>
</dbReference>
<accession>A0A7X1E2B8</accession>
<comment type="cofactor">
    <cofactor evidence="1">
        <name>Mn(2+)</name>
        <dbReference type="ChEBI" id="CHEBI:29035"/>
    </cofactor>
</comment>
<dbReference type="GO" id="GO:0051287">
    <property type="term" value="F:NAD binding"/>
    <property type="evidence" value="ECO:0007669"/>
    <property type="project" value="InterPro"/>
</dbReference>
<dbReference type="PANTHER" id="PTHR23406:SF34">
    <property type="entry name" value="NAD-DEPENDENT MALIC ENZYME, MITOCHONDRIAL"/>
    <property type="match status" value="1"/>
</dbReference>
<feature type="active site" description="Proton acceptor" evidence="6">
    <location>
        <position position="179"/>
    </location>
</feature>
<dbReference type="SUPFAM" id="SSF53223">
    <property type="entry name" value="Aminoacid dehydrogenase-like, N-terminal domain"/>
    <property type="match status" value="1"/>
</dbReference>
<evidence type="ECO:0000256" key="4">
    <source>
        <dbReference type="ARBA" id="ARBA00023002"/>
    </source>
</evidence>
<evidence type="ECO:0000256" key="5">
    <source>
        <dbReference type="ARBA" id="ARBA00023027"/>
    </source>
</evidence>
<dbReference type="Proteomes" id="UP000525652">
    <property type="component" value="Unassembled WGS sequence"/>
</dbReference>
<dbReference type="SMART" id="SM00919">
    <property type="entry name" value="Malic_M"/>
    <property type="match status" value="1"/>
</dbReference>
<dbReference type="GO" id="GO:0016616">
    <property type="term" value="F:oxidoreductase activity, acting on the CH-OH group of donors, NAD or NADP as acceptor"/>
    <property type="evidence" value="ECO:0007669"/>
    <property type="project" value="InterPro"/>
</dbReference>
<evidence type="ECO:0000256" key="7">
    <source>
        <dbReference type="PIRSR" id="PIRSR000106-2"/>
    </source>
</evidence>
<dbReference type="PANTHER" id="PTHR23406">
    <property type="entry name" value="MALIC ENZYME-RELATED"/>
    <property type="match status" value="1"/>
</dbReference>
<keyword evidence="5" id="KW-0520">NAD</keyword>
<comment type="cofactor">
    <cofactor evidence="8">
        <name>Mg(2+)</name>
        <dbReference type="ChEBI" id="CHEBI:18420"/>
    </cofactor>
    <cofactor evidence="8">
        <name>Mn(2+)</name>
        <dbReference type="ChEBI" id="CHEBI:29035"/>
    </cofactor>
    <text evidence="8">Divalent metal cations. Prefers magnesium or manganese.</text>
</comment>